<dbReference type="GeneID" id="10668909"/>
<protein>
    <submittedName>
        <fullName evidence="1">Uncharacterized protein</fullName>
    </submittedName>
</protein>
<proteinExistence type="predicted"/>
<sequence length="118" mass="13971">MLKYLGILKEPEGGKDPTASNFLVTFVEDGKVTEIEFAKLTKFMGEYYGLARPQISITWNLTYNFDSTVIIRLKFQYLDIEWPNDMIRQERLNEVLIAEFEIVYKKFFEPKLFKSKIK</sequence>
<gene>
    <name evidence="1" type="ordered locus">MSWAN_1404</name>
</gene>
<dbReference type="EMBL" id="CP002772">
    <property type="protein sequence ID" value="AEG18418.1"/>
    <property type="molecule type" value="Genomic_DNA"/>
</dbReference>
<evidence type="ECO:0000313" key="2">
    <source>
        <dbReference type="Proteomes" id="UP000009231"/>
    </source>
</evidence>
<dbReference type="STRING" id="868131.MSWAN_1404"/>
<dbReference type="RefSeq" id="WP_013825919.1">
    <property type="nucleotide sequence ID" value="NC_015574.1"/>
</dbReference>
<dbReference type="Proteomes" id="UP000009231">
    <property type="component" value="Chromosome"/>
</dbReference>
<evidence type="ECO:0000313" key="1">
    <source>
        <dbReference type="EMBL" id="AEG18418.1"/>
    </source>
</evidence>
<dbReference type="KEGG" id="mew:MSWAN_1404"/>
<dbReference type="HOGENOM" id="CLU_2177902_0_0_2"/>
<dbReference type="AlphaFoldDB" id="F6D784"/>
<name>F6D784_METPW</name>
<reference evidence="1 2" key="1">
    <citation type="journal article" date="2014" name="Int. J. Syst. Evol. Microbiol.">
        <title>Methanobacterium paludis sp. nov. and a novel strain of Methanobacterium lacus isolated from northern peatlands.</title>
        <authorList>
            <person name="Cadillo-Quiroz H."/>
            <person name="Brauer S.L."/>
            <person name="Goodson N."/>
            <person name="Yavitt J.B."/>
            <person name="Zinder S.H."/>
        </authorList>
    </citation>
    <scope>NUCLEOTIDE SEQUENCE [LARGE SCALE GENOMIC DNA]</scope>
    <source>
        <strain evidence="2">DSM 25820 / JCM 18151 / SWAN1</strain>
    </source>
</reference>
<accession>F6D784</accession>
<keyword evidence="2" id="KW-1185">Reference proteome</keyword>
<organism evidence="1 2">
    <name type="scientific">Methanobacterium paludis (strain DSM 25820 / JCM 18151 / SWAN1)</name>
    <dbReference type="NCBI Taxonomy" id="868131"/>
    <lineage>
        <taxon>Archaea</taxon>
        <taxon>Methanobacteriati</taxon>
        <taxon>Methanobacteriota</taxon>
        <taxon>Methanomada group</taxon>
        <taxon>Methanobacteria</taxon>
        <taxon>Methanobacteriales</taxon>
        <taxon>Methanobacteriaceae</taxon>
        <taxon>Methanobacterium</taxon>
    </lineage>
</organism>